<dbReference type="RefSeq" id="WP_328856410.1">
    <property type="nucleotide sequence ID" value="NZ_CP108021.1"/>
</dbReference>
<dbReference type="InterPro" id="IPR010432">
    <property type="entry name" value="RDD"/>
</dbReference>
<comment type="subcellular location">
    <subcellularLocation>
        <location evidence="1">Cell membrane</location>
        <topology evidence="1">Multi-pass membrane protein</topology>
    </subcellularLocation>
</comment>
<gene>
    <name evidence="9" type="ORF">OG579_13940</name>
</gene>
<protein>
    <submittedName>
        <fullName evidence="9">RDD family protein</fullName>
    </submittedName>
</protein>
<feature type="transmembrane region" description="Helical" evidence="7">
    <location>
        <begin position="102"/>
        <end position="121"/>
    </location>
</feature>
<proteinExistence type="predicted"/>
<evidence type="ECO:0000256" key="1">
    <source>
        <dbReference type="ARBA" id="ARBA00004651"/>
    </source>
</evidence>
<evidence type="ECO:0000256" key="4">
    <source>
        <dbReference type="ARBA" id="ARBA00022989"/>
    </source>
</evidence>
<evidence type="ECO:0000256" key="5">
    <source>
        <dbReference type="ARBA" id="ARBA00023136"/>
    </source>
</evidence>
<organism evidence="9 10">
    <name type="scientific">Williamsia herbipolensis</name>
    <dbReference type="NCBI Taxonomy" id="1603258"/>
    <lineage>
        <taxon>Bacteria</taxon>
        <taxon>Bacillati</taxon>
        <taxon>Actinomycetota</taxon>
        <taxon>Actinomycetes</taxon>
        <taxon>Mycobacteriales</taxon>
        <taxon>Nocardiaceae</taxon>
        <taxon>Williamsia</taxon>
    </lineage>
</organism>
<dbReference type="Pfam" id="PF06271">
    <property type="entry name" value="RDD"/>
    <property type="match status" value="1"/>
</dbReference>
<keyword evidence="4 7" id="KW-1133">Transmembrane helix</keyword>
<keyword evidence="2" id="KW-1003">Cell membrane</keyword>
<feature type="compositionally biased region" description="Pro residues" evidence="6">
    <location>
        <begin position="62"/>
        <end position="74"/>
    </location>
</feature>
<feature type="domain" description="RDD" evidence="8">
    <location>
        <begin position="92"/>
        <end position="232"/>
    </location>
</feature>
<evidence type="ECO:0000313" key="10">
    <source>
        <dbReference type="Proteomes" id="UP001432128"/>
    </source>
</evidence>
<feature type="compositionally biased region" description="Low complexity" evidence="6">
    <location>
        <begin position="13"/>
        <end position="47"/>
    </location>
</feature>
<name>A0AAU4JYK0_9NOCA</name>
<dbReference type="PANTHER" id="PTHR36115:SF4">
    <property type="entry name" value="MEMBRANE PROTEIN"/>
    <property type="match status" value="1"/>
</dbReference>
<dbReference type="PANTHER" id="PTHR36115">
    <property type="entry name" value="PROLINE-RICH ANTIGEN HOMOLOG-RELATED"/>
    <property type="match status" value="1"/>
</dbReference>
<dbReference type="KEGG" id="whr:OG579_13940"/>
<keyword evidence="5 7" id="KW-0472">Membrane</keyword>
<feature type="transmembrane region" description="Helical" evidence="7">
    <location>
        <begin position="182"/>
        <end position="215"/>
    </location>
</feature>
<dbReference type="Proteomes" id="UP001432128">
    <property type="component" value="Chromosome"/>
</dbReference>
<dbReference type="GO" id="GO:0005886">
    <property type="term" value="C:plasma membrane"/>
    <property type="evidence" value="ECO:0007669"/>
    <property type="project" value="UniProtKB-SubCell"/>
</dbReference>
<evidence type="ECO:0000256" key="2">
    <source>
        <dbReference type="ARBA" id="ARBA00022475"/>
    </source>
</evidence>
<evidence type="ECO:0000313" key="9">
    <source>
        <dbReference type="EMBL" id="WUM18828.1"/>
    </source>
</evidence>
<reference evidence="9 10" key="1">
    <citation type="submission" date="2022-10" db="EMBL/GenBank/DDBJ databases">
        <title>The complete genomes of actinobacterial strains from the NBC collection.</title>
        <authorList>
            <person name="Joergensen T.S."/>
            <person name="Alvarez Arevalo M."/>
            <person name="Sterndorff E.B."/>
            <person name="Faurdal D."/>
            <person name="Vuksanovic O."/>
            <person name="Mourched A.-S."/>
            <person name="Charusanti P."/>
            <person name="Shaw S."/>
            <person name="Blin K."/>
            <person name="Weber T."/>
        </authorList>
    </citation>
    <scope>NUCLEOTIDE SEQUENCE [LARGE SCALE GENOMIC DNA]</scope>
    <source>
        <strain evidence="9 10">NBC_00319</strain>
    </source>
</reference>
<dbReference type="AlphaFoldDB" id="A0AAU4JYK0"/>
<dbReference type="EMBL" id="CP108021">
    <property type="protein sequence ID" value="WUM18828.1"/>
    <property type="molecule type" value="Genomic_DNA"/>
</dbReference>
<accession>A0AAU4JYK0</accession>
<keyword evidence="10" id="KW-1185">Reference proteome</keyword>
<dbReference type="InterPro" id="IPR051791">
    <property type="entry name" value="Pra-immunoreactive"/>
</dbReference>
<feature type="region of interest" description="Disordered" evidence="6">
    <location>
        <begin position="1"/>
        <end position="86"/>
    </location>
</feature>
<evidence type="ECO:0000256" key="3">
    <source>
        <dbReference type="ARBA" id="ARBA00022692"/>
    </source>
</evidence>
<keyword evidence="3 7" id="KW-0812">Transmembrane</keyword>
<evidence type="ECO:0000256" key="7">
    <source>
        <dbReference type="SAM" id="Phobius"/>
    </source>
</evidence>
<evidence type="ECO:0000256" key="6">
    <source>
        <dbReference type="SAM" id="MobiDB-lite"/>
    </source>
</evidence>
<sequence>MTGPQYPGQNPEGQDPQYGSPQPGQPQYGQPQYGQPQYGQPQYGQPQYPAPDLSKGGAEGSYPPPGQYPPPPPVGQQQYGEQGIYSTSGQPAGAGVRLGARIIDGIIVAIPVAIVEGIVGVVAGNAVYYIVSVILSFAAILYFTYFESRKGATLGKQLLKLRTVGPDGNIPTQEVAFKRNIWMLLSVLTALLNFLFILPALVGLVTLGLVIAIGVTISNDPNKQGLHDKFAGGTRVVRV</sequence>
<feature type="transmembrane region" description="Helical" evidence="7">
    <location>
        <begin position="127"/>
        <end position="146"/>
    </location>
</feature>
<evidence type="ECO:0000259" key="8">
    <source>
        <dbReference type="Pfam" id="PF06271"/>
    </source>
</evidence>